<evidence type="ECO:0000256" key="5">
    <source>
        <dbReference type="ARBA" id="ARBA00022989"/>
    </source>
</evidence>
<dbReference type="GO" id="GO:0016020">
    <property type="term" value="C:membrane"/>
    <property type="evidence" value="ECO:0007669"/>
    <property type="project" value="UniProtKB-SubCell"/>
</dbReference>
<dbReference type="RefSeq" id="WP_155198623.1">
    <property type="nucleotide sequence ID" value="NZ_WKLI01000018.1"/>
</dbReference>
<comment type="subcellular location">
    <subcellularLocation>
        <location evidence="1">Membrane</location>
        <topology evidence="1">Single-pass membrane protein</topology>
    </subcellularLocation>
</comment>
<sequence>MHRLKRCIFKAKDKRYKYNTSICAIAKNEESYLIEWLDHHLNLGFNHVYIIDNNDQSGLREFLSDYLEEGFVTIIDFHNIKPSNQVPAYEYCLLNYGHESRWMAFIDIDEFIILKQDKDINTFLNRYLKYPSILMNWVMYGSNGQILRQEGGVKNRFLQPATEGRKLKEMNQRFKSIVQPVCFLELKDCAFRSAHRWSFPVFNEHKQMVLGETNKQSTDYIMLNHYWSKSYEEFVERCNRGEVIGGNKRYTDFFYVNPESMTAEIEKYDEQRK</sequence>
<evidence type="ECO:0000256" key="2">
    <source>
        <dbReference type="ARBA" id="ARBA00022676"/>
    </source>
</evidence>
<evidence type="ECO:0000256" key="6">
    <source>
        <dbReference type="ARBA" id="ARBA00023136"/>
    </source>
</evidence>
<keyword evidence="2" id="KW-0328">Glycosyltransferase</keyword>
<proteinExistence type="predicted"/>
<dbReference type="SUPFAM" id="SSF53448">
    <property type="entry name" value="Nucleotide-diphospho-sugar transferases"/>
    <property type="match status" value="1"/>
</dbReference>
<dbReference type="InterPro" id="IPR029044">
    <property type="entry name" value="Nucleotide-diphossugar_trans"/>
</dbReference>
<dbReference type="GO" id="GO:0016757">
    <property type="term" value="F:glycosyltransferase activity"/>
    <property type="evidence" value="ECO:0007669"/>
    <property type="project" value="UniProtKB-KW"/>
</dbReference>
<evidence type="ECO:0000256" key="1">
    <source>
        <dbReference type="ARBA" id="ARBA00004167"/>
    </source>
</evidence>
<accession>A0A9Q4RGA4</accession>
<keyword evidence="4" id="KW-0812">Transmembrane</keyword>
<evidence type="ECO:0000256" key="3">
    <source>
        <dbReference type="ARBA" id="ARBA00022679"/>
    </source>
</evidence>
<dbReference type="PANTHER" id="PTHR21461">
    <property type="entry name" value="GLYCOSYLTRANSFERASE FAMILY 92 PROTEIN"/>
    <property type="match status" value="1"/>
</dbReference>
<name>A0A9Q4RGA4_9BACT</name>
<dbReference type="AlphaFoldDB" id="A0A9Q4RGA4"/>
<dbReference type="InterPro" id="IPR008166">
    <property type="entry name" value="Glyco_transf_92"/>
</dbReference>
<reference evidence="7 8" key="1">
    <citation type="journal article" date="2019" name="Nat. Med.">
        <title>A library of human gut bacterial isolates paired with longitudinal multiomics data enables mechanistic microbiome research.</title>
        <authorList>
            <person name="Poyet M."/>
            <person name="Groussin M."/>
            <person name="Gibbons S.M."/>
            <person name="Avila-Pacheco J."/>
            <person name="Jiang X."/>
            <person name="Kearney S.M."/>
            <person name="Perrotta A.R."/>
            <person name="Berdy B."/>
            <person name="Zhao S."/>
            <person name="Lieberman T.D."/>
            <person name="Swanson P.K."/>
            <person name="Smith M."/>
            <person name="Roesemann S."/>
            <person name="Alexander J.E."/>
            <person name="Rich S.A."/>
            <person name="Livny J."/>
            <person name="Vlamakis H."/>
            <person name="Clish C."/>
            <person name="Bullock K."/>
            <person name="Deik A."/>
            <person name="Scott J."/>
            <person name="Pierce K.A."/>
            <person name="Xavier R.J."/>
            <person name="Alm E.J."/>
        </authorList>
    </citation>
    <scope>NUCLEOTIDE SEQUENCE [LARGE SCALE GENOMIC DNA]</scope>
    <source>
        <strain evidence="7 8">BIOML-A11</strain>
    </source>
</reference>
<dbReference type="Proteomes" id="UP000482671">
    <property type="component" value="Unassembled WGS sequence"/>
</dbReference>
<dbReference type="GO" id="GO:0005737">
    <property type="term" value="C:cytoplasm"/>
    <property type="evidence" value="ECO:0007669"/>
    <property type="project" value="TreeGrafter"/>
</dbReference>
<protein>
    <recommendedName>
        <fullName evidence="9">Glycosyltransferase family 92 protein</fullName>
    </recommendedName>
</protein>
<evidence type="ECO:0008006" key="9">
    <source>
        <dbReference type="Google" id="ProtNLM"/>
    </source>
</evidence>
<evidence type="ECO:0000256" key="4">
    <source>
        <dbReference type="ARBA" id="ARBA00022692"/>
    </source>
</evidence>
<keyword evidence="6" id="KW-0472">Membrane</keyword>
<keyword evidence="3" id="KW-0808">Transferase</keyword>
<dbReference type="Pfam" id="PF01697">
    <property type="entry name" value="Glyco_transf_92"/>
    <property type="match status" value="1"/>
</dbReference>
<dbReference type="EMBL" id="WNDD01000018">
    <property type="protein sequence ID" value="MTV03039.1"/>
    <property type="molecule type" value="Genomic_DNA"/>
</dbReference>
<organism evidence="7 8">
    <name type="scientific">Parabacteroides merdae</name>
    <dbReference type="NCBI Taxonomy" id="46503"/>
    <lineage>
        <taxon>Bacteria</taxon>
        <taxon>Pseudomonadati</taxon>
        <taxon>Bacteroidota</taxon>
        <taxon>Bacteroidia</taxon>
        <taxon>Bacteroidales</taxon>
        <taxon>Tannerellaceae</taxon>
        <taxon>Parabacteroides</taxon>
    </lineage>
</organism>
<comment type="caution">
    <text evidence="7">The sequence shown here is derived from an EMBL/GenBank/DDBJ whole genome shotgun (WGS) entry which is preliminary data.</text>
</comment>
<keyword evidence="5" id="KW-1133">Transmembrane helix</keyword>
<dbReference type="PANTHER" id="PTHR21461:SF69">
    <property type="entry name" value="GLYCOSYLTRANSFERASE FAMILY 92 PROTEIN"/>
    <property type="match status" value="1"/>
</dbReference>
<gene>
    <name evidence="7" type="ORF">GME02_15630</name>
</gene>
<evidence type="ECO:0000313" key="8">
    <source>
        <dbReference type="Proteomes" id="UP000482671"/>
    </source>
</evidence>
<evidence type="ECO:0000313" key="7">
    <source>
        <dbReference type="EMBL" id="MTV03039.1"/>
    </source>
</evidence>